<dbReference type="EMBL" id="JAEUBD010001468">
    <property type="protein sequence ID" value="KAH3661121.1"/>
    <property type="molecule type" value="Genomic_DNA"/>
</dbReference>
<keyword evidence="3" id="KW-1185">Reference proteome</keyword>
<accession>A0A1B7SNQ3</accession>
<dbReference type="SUPFAM" id="SSF53448">
    <property type="entry name" value="Nucleotide-diphospho-sugar transferases"/>
    <property type="match status" value="1"/>
</dbReference>
<sequence length="414" mass="47803">MYKKLESMNIGANNNSSLGSAVAKLWNSYKYLAISTLSVFLILNLVVSDSGSNQSFSLSQSYTQDVGSASHNATTVVSKPPRKNVKDMYTIEARLIANFPYNANENIEEQIWQLWNVRADDKNFPDECKPHIERWRTVNDNYNHNLITLSDAEDTVVDYLRPSVPEVVDALRFLPHDRLKYEFLKYLLLYIKGGLYADIDTTDIKPLKFWYDSKVIGARLMVGISADYNDQNWEKLYNRRLSFGNSIFRAKSHHPFLAKLIARITYICFTQQELVKSTNWDEVFENVDANGEPLIQFTGPSIFTDTLFEYMNELNDAVFIRVAKNERDKDLKPIVGPKVPENQRFSYRSFSGAIAPTQVDDIIVMPHITFNGPENAQRDEYDDNDEKQGYEKYYYARSLSLTNWSNRKQKIQST</sequence>
<gene>
    <name evidence="2" type="ORF">OGATHE_005454</name>
</gene>
<evidence type="ECO:0000313" key="3">
    <source>
        <dbReference type="Proteomes" id="UP000788993"/>
    </source>
</evidence>
<protein>
    <submittedName>
        <fullName evidence="2">Uncharacterized protein</fullName>
    </submittedName>
</protein>
<organism evidence="2 3">
    <name type="scientific">Ogataea polymorpha</name>
    <dbReference type="NCBI Taxonomy" id="460523"/>
    <lineage>
        <taxon>Eukaryota</taxon>
        <taxon>Fungi</taxon>
        <taxon>Dikarya</taxon>
        <taxon>Ascomycota</taxon>
        <taxon>Saccharomycotina</taxon>
        <taxon>Pichiomycetes</taxon>
        <taxon>Pichiales</taxon>
        <taxon>Pichiaceae</taxon>
        <taxon>Ogataea</taxon>
    </lineage>
</organism>
<dbReference type="GO" id="GO:0006487">
    <property type="term" value="P:protein N-linked glycosylation"/>
    <property type="evidence" value="ECO:0007669"/>
    <property type="project" value="TreeGrafter"/>
</dbReference>
<evidence type="ECO:0000313" key="2">
    <source>
        <dbReference type="EMBL" id="KAH3661121.1"/>
    </source>
</evidence>
<dbReference type="PANTHER" id="PTHR31834">
    <property type="entry name" value="INITIATION-SPECIFIC ALPHA-1,6-MANNOSYLTRANSFERASE"/>
    <property type="match status" value="1"/>
</dbReference>
<dbReference type="InterPro" id="IPR007577">
    <property type="entry name" value="GlycoTrfase_DXD_sugar-bd_CS"/>
</dbReference>
<dbReference type="InterPro" id="IPR039367">
    <property type="entry name" value="Och1-like"/>
</dbReference>
<dbReference type="Gene3D" id="3.90.550.20">
    <property type="match status" value="1"/>
</dbReference>
<dbReference type="InterPro" id="IPR029044">
    <property type="entry name" value="Nucleotide-diphossugar_trans"/>
</dbReference>
<comment type="caution">
    <text evidence="2">The sequence shown here is derived from an EMBL/GenBank/DDBJ whole genome shotgun (WGS) entry which is preliminary data.</text>
</comment>
<dbReference type="Proteomes" id="UP000788993">
    <property type="component" value="Unassembled WGS sequence"/>
</dbReference>
<evidence type="ECO:0000256" key="1">
    <source>
        <dbReference type="ARBA" id="ARBA00009003"/>
    </source>
</evidence>
<dbReference type="Pfam" id="PF04488">
    <property type="entry name" value="Gly_transf_sug"/>
    <property type="match status" value="1"/>
</dbReference>
<comment type="similarity">
    <text evidence="1">Belongs to the glycosyltransferase 32 family.</text>
</comment>
<dbReference type="AlphaFoldDB" id="A0A1B7SNQ3"/>
<proteinExistence type="inferred from homology"/>
<dbReference type="GO" id="GO:0000136">
    <property type="term" value="C:mannan polymerase complex"/>
    <property type="evidence" value="ECO:0007669"/>
    <property type="project" value="TreeGrafter"/>
</dbReference>
<reference evidence="2" key="2">
    <citation type="submission" date="2021-01" db="EMBL/GenBank/DDBJ databases">
        <authorList>
            <person name="Schikora-Tamarit M.A."/>
        </authorList>
    </citation>
    <scope>NUCLEOTIDE SEQUENCE</scope>
    <source>
        <strain evidence="2">NCAIM Y.01608</strain>
    </source>
</reference>
<reference evidence="2" key="1">
    <citation type="journal article" date="2021" name="Open Biol.">
        <title>Shared evolutionary footprints suggest mitochondrial oxidative damage underlies multiple complex I losses in fungi.</title>
        <authorList>
            <person name="Schikora-Tamarit M.A."/>
            <person name="Marcet-Houben M."/>
            <person name="Nosek J."/>
            <person name="Gabaldon T."/>
        </authorList>
    </citation>
    <scope>NUCLEOTIDE SEQUENCE</scope>
    <source>
        <strain evidence="2">NCAIM Y.01608</strain>
    </source>
</reference>
<dbReference type="PANTHER" id="PTHR31834:SF9">
    <property type="entry name" value="INITIATION-SPECIFIC ALPHA-1,6-MANNOSYLTRANSFERASE"/>
    <property type="match status" value="1"/>
</dbReference>
<name>A0A1B7SNQ3_9ASCO</name>
<dbReference type="RefSeq" id="XP_018212788.1">
    <property type="nucleotide sequence ID" value="XM_018353456.1"/>
</dbReference>
<dbReference type="GO" id="GO:0000009">
    <property type="term" value="F:alpha-1,6-mannosyltransferase activity"/>
    <property type="evidence" value="ECO:0007669"/>
    <property type="project" value="InterPro"/>
</dbReference>